<dbReference type="Gene3D" id="3.40.1780.10">
    <property type="entry name" value="QueA-like"/>
    <property type="match status" value="1"/>
</dbReference>
<dbReference type="AlphaFoldDB" id="A0A6J4LIE2"/>
<evidence type="ECO:0000256" key="3">
    <source>
        <dbReference type="ARBA" id="ARBA00022691"/>
    </source>
</evidence>
<keyword evidence="5" id="KW-0413">Isomerase</keyword>
<sequence>MTAVTQSRAEAQEPAEARGLARDEVRMLVAAPGRLEHTRVRALPQVLEPGDLLVVNTSATLPAALDAVRADGRLMPLHVGGELDDGRWVVELRLPDQTGPSRDATPGEPLQVGSGVVLVLEAPYPDAGETAARLWTARPTRSVSRLEHLWHHGRAVAYSYLERSWSLSDRQTIFATEPGSAEMPSAGRPFTERLVTDLVAAGVVLAPVTLHCGLSSPEAHELPVPERFRVPPATARLVNETRAAGRRVLAVGTTVVRALESALTTAGRRPRVSAASGWTDLVLGPDHPTRVVDGLLTGLHDPEASHLMLLEAVAGKALVDDAYGALADGAPDGGHYLWHEFGDTTLLLP</sequence>
<proteinExistence type="predicted"/>
<dbReference type="SUPFAM" id="SSF111337">
    <property type="entry name" value="QueA-like"/>
    <property type="match status" value="1"/>
</dbReference>
<evidence type="ECO:0000313" key="5">
    <source>
        <dbReference type="EMBL" id="CAA9329639.1"/>
    </source>
</evidence>
<keyword evidence="4" id="KW-0671">Queuosine biosynthesis</keyword>
<reference evidence="5" key="1">
    <citation type="submission" date="2020-02" db="EMBL/GenBank/DDBJ databases">
        <authorList>
            <person name="Meier V. D."/>
        </authorList>
    </citation>
    <scope>NUCLEOTIDE SEQUENCE</scope>
    <source>
        <strain evidence="5">AVDCRST_MAG29</strain>
    </source>
</reference>
<dbReference type="InterPro" id="IPR003699">
    <property type="entry name" value="QueA"/>
</dbReference>
<dbReference type="EMBL" id="CADCUG010000053">
    <property type="protein sequence ID" value="CAA9329639.1"/>
    <property type="molecule type" value="Genomic_DNA"/>
</dbReference>
<dbReference type="GO" id="GO:0008616">
    <property type="term" value="P:tRNA queuosine(34) biosynthetic process"/>
    <property type="evidence" value="ECO:0007669"/>
    <property type="project" value="UniProtKB-KW"/>
</dbReference>
<dbReference type="GO" id="GO:0051075">
    <property type="term" value="F:S-adenosylmethionine:tRNA ribosyltransferase-isomerase activity"/>
    <property type="evidence" value="ECO:0007669"/>
    <property type="project" value="TreeGrafter"/>
</dbReference>
<accession>A0A6J4LIE2</accession>
<dbReference type="PANTHER" id="PTHR30307:SF0">
    <property type="entry name" value="S-ADENOSYLMETHIONINE:TRNA RIBOSYLTRANSFERASE-ISOMERASE"/>
    <property type="match status" value="1"/>
</dbReference>
<dbReference type="PANTHER" id="PTHR30307">
    <property type="entry name" value="S-ADENOSYLMETHIONINE:TRNA RIBOSYLTRANSFERASE-ISOMERASE"/>
    <property type="match status" value="1"/>
</dbReference>
<dbReference type="InterPro" id="IPR042118">
    <property type="entry name" value="QueA_dom1"/>
</dbReference>
<dbReference type="InterPro" id="IPR042119">
    <property type="entry name" value="QueA_dom2"/>
</dbReference>
<gene>
    <name evidence="5" type="ORF">AVDCRST_MAG29-955</name>
</gene>
<organism evidence="5">
    <name type="scientific">uncultured Nocardioidaceae bacterium</name>
    <dbReference type="NCBI Taxonomy" id="253824"/>
    <lineage>
        <taxon>Bacteria</taxon>
        <taxon>Bacillati</taxon>
        <taxon>Actinomycetota</taxon>
        <taxon>Actinomycetes</taxon>
        <taxon>Propionibacteriales</taxon>
        <taxon>Nocardioidaceae</taxon>
        <taxon>environmental samples</taxon>
    </lineage>
</organism>
<keyword evidence="2 5" id="KW-0808">Transferase</keyword>
<evidence type="ECO:0000256" key="2">
    <source>
        <dbReference type="ARBA" id="ARBA00022679"/>
    </source>
</evidence>
<evidence type="ECO:0000256" key="4">
    <source>
        <dbReference type="ARBA" id="ARBA00022785"/>
    </source>
</evidence>
<keyword evidence="3" id="KW-0949">S-adenosyl-L-methionine</keyword>
<evidence type="ECO:0000256" key="1">
    <source>
        <dbReference type="ARBA" id="ARBA00022490"/>
    </source>
</evidence>
<keyword evidence="1" id="KW-0963">Cytoplasm</keyword>
<protein>
    <submittedName>
        <fullName evidence="5">S-adenosylmethionine:tRNA ribosyltransferase-isomerase-like protein</fullName>
    </submittedName>
</protein>
<dbReference type="InterPro" id="IPR036100">
    <property type="entry name" value="QueA_sf"/>
</dbReference>
<name>A0A6J4LIE2_9ACTN</name>
<dbReference type="Gene3D" id="2.40.10.240">
    <property type="entry name" value="QueA-like"/>
    <property type="match status" value="1"/>
</dbReference>
<dbReference type="Pfam" id="PF02547">
    <property type="entry name" value="Queuosine_synth"/>
    <property type="match status" value="1"/>
</dbReference>